<keyword evidence="2" id="KW-1185">Reference proteome</keyword>
<dbReference type="Proteomes" id="UP000326396">
    <property type="component" value="Linkage Group LG16"/>
</dbReference>
<sequence length="137" mass="15966">MSLTLSTTEETSNHLRVPRVLFSDNRQRFILALSRRRRVRFRGYTRHFPLCFDLHIRSHRHLYTLNLSLKTKRGDAYGGTSVACGTVWEMPVVKATPKRFHIVVKAYYTSALKGVFIWLTCLRYSDGKKLLPLILLI</sequence>
<comment type="caution">
    <text evidence="1">The sequence shown here is derived from an EMBL/GenBank/DDBJ whole genome shotgun (WGS) entry which is preliminary data.</text>
</comment>
<reference evidence="1 2" key="1">
    <citation type="submission" date="2019-05" db="EMBL/GenBank/DDBJ databases">
        <title>Mikania micrantha, genome provides insights into the molecular mechanism of rapid growth.</title>
        <authorList>
            <person name="Liu B."/>
        </authorList>
    </citation>
    <scope>NUCLEOTIDE SEQUENCE [LARGE SCALE GENOMIC DNA]</scope>
    <source>
        <strain evidence="1">NLD-2019</strain>
        <tissue evidence="1">Leaf</tissue>
    </source>
</reference>
<protein>
    <submittedName>
        <fullName evidence="1">Uncharacterized protein</fullName>
    </submittedName>
</protein>
<evidence type="ECO:0000313" key="1">
    <source>
        <dbReference type="EMBL" id="KAD5507866.1"/>
    </source>
</evidence>
<name>A0A5N6NVZ3_9ASTR</name>
<evidence type="ECO:0000313" key="2">
    <source>
        <dbReference type="Proteomes" id="UP000326396"/>
    </source>
</evidence>
<proteinExistence type="predicted"/>
<dbReference type="AlphaFoldDB" id="A0A5N6NVZ3"/>
<gene>
    <name evidence="1" type="ORF">E3N88_15569</name>
</gene>
<organism evidence="1 2">
    <name type="scientific">Mikania micrantha</name>
    <name type="common">bitter vine</name>
    <dbReference type="NCBI Taxonomy" id="192012"/>
    <lineage>
        <taxon>Eukaryota</taxon>
        <taxon>Viridiplantae</taxon>
        <taxon>Streptophyta</taxon>
        <taxon>Embryophyta</taxon>
        <taxon>Tracheophyta</taxon>
        <taxon>Spermatophyta</taxon>
        <taxon>Magnoliopsida</taxon>
        <taxon>eudicotyledons</taxon>
        <taxon>Gunneridae</taxon>
        <taxon>Pentapetalae</taxon>
        <taxon>asterids</taxon>
        <taxon>campanulids</taxon>
        <taxon>Asterales</taxon>
        <taxon>Asteraceae</taxon>
        <taxon>Asteroideae</taxon>
        <taxon>Heliantheae alliance</taxon>
        <taxon>Eupatorieae</taxon>
        <taxon>Mikania</taxon>
    </lineage>
</organism>
<dbReference type="EMBL" id="SZYD01000008">
    <property type="protein sequence ID" value="KAD5507866.1"/>
    <property type="molecule type" value="Genomic_DNA"/>
</dbReference>
<accession>A0A5N6NVZ3</accession>